<name>A0A0B7GPQ6_STRSA</name>
<dbReference type="RefSeq" id="WP_072073866.1">
    <property type="nucleotide sequence ID" value="NZ_CDMW01000001.1"/>
</dbReference>
<evidence type="ECO:0008006" key="3">
    <source>
        <dbReference type="Google" id="ProtNLM"/>
    </source>
</evidence>
<evidence type="ECO:0000313" key="2">
    <source>
        <dbReference type="Proteomes" id="UP000183504"/>
    </source>
</evidence>
<sequence>MKADKSEKERQALYEKILKVDQKEDEFMTMKRQYEISLANFATDFHYLTTRMEHLLYEHPQNTAALSRDLAETQYLNQEVKNYVDVQMDELGKLTHQARKTMEEEREKLTKERNSLPWE</sequence>
<reference evidence="1 2" key="1">
    <citation type="submission" date="2015-01" db="EMBL/GenBank/DDBJ databases">
        <authorList>
            <person name="Pelicic Vladimir"/>
        </authorList>
    </citation>
    <scope>NUCLEOTIDE SEQUENCE [LARGE SCALE GENOMIC DNA]</scope>
    <source>
        <strain evidence="1 2">2908</strain>
    </source>
</reference>
<evidence type="ECO:0000313" key="1">
    <source>
        <dbReference type="EMBL" id="CEL90203.1"/>
    </source>
</evidence>
<proteinExistence type="predicted"/>
<dbReference type="AlphaFoldDB" id="A0A0B7GPQ6"/>
<accession>A0A0B7GPQ6</accession>
<protein>
    <recommendedName>
        <fullName evidence="3">Cingulin</fullName>
    </recommendedName>
</protein>
<gene>
    <name evidence="1" type="ORF">SSV_0903</name>
</gene>
<dbReference type="Proteomes" id="UP000183504">
    <property type="component" value="Unassembled WGS sequence"/>
</dbReference>
<dbReference type="EMBL" id="CDMW01000001">
    <property type="protein sequence ID" value="CEL90203.1"/>
    <property type="molecule type" value="Genomic_DNA"/>
</dbReference>
<organism evidence="1 2">
    <name type="scientific">Streptococcus sanguinis</name>
    <dbReference type="NCBI Taxonomy" id="1305"/>
    <lineage>
        <taxon>Bacteria</taxon>
        <taxon>Bacillati</taxon>
        <taxon>Bacillota</taxon>
        <taxon>Bacilli</taxon>
        <taxon>Lactobacillales</taxon>
        <taxon>Streptococcaceae</taxon>
        <taxon>Streptococcus</taxon>
    </lineage>
</organism>